<keyword evidence="2" id="KW-1185">Reference proteome</keyword>
<dbReference type="Proteomes" id="UP001060085">
    <property type="component" value="Linkage Group LG01"/>
</dbReference>
<name>A0ACC0C8B9_CATRO</name>
<comment type="caution">
    <text evidence="1">The sequence shown here is derived from an EMBL/GenBank/DDBJ whole genome shotgun (WGS) entry which is preliminary data.</text>
</comment>
<sequence>MFGIWGQPKNVTFMKVCCSKYGQPIGETRSKFQEFLESLARNRQYKFDLPSSSRGIVLQSIDSKWRSWKSKLKRKYYDPEKSIQIQSACPTKWVVQKNEMNEKTTLLSPNSEDIIASNDILSQVIGPDKYYSIFFILIICFFPRLFVSRVRRYTNNRD</sequence>
<gene>
    <name evidence="1" type="ORF">M9H77_02271</name>
</gene>
<dbReference type="EMBL" id="CM044701">
    <property type="protein sequence ID" value="KAI5681044.1"/>
    <property type="molecule type" value="Genomic_DNA"/>
</dbReference>
<reference evidence="2" key="1">
    <citation type="journal article" date="2023" name="Nat. Plants">
        <title>Single-cell RNA sequencing provides a high-resolution roadmap for understanding the multicellular compartmentation of specialized metabolism.</title>
        <authorList>
            <person name="Sun S."/>
            <person name="Shen X."/>
            <person name="Li Y."/>
            <person name="Li Y."/>
            <person name="Wang S."/>
            <person name="Li R."/>
            <person name="Zhang H."/>
            <person name="Shen G."/>
            <person name="Guo B."/>
            <person name="Wei J."/>
            <person name="Xu J."/>
            <person name="St-Pierre B."/>
            <person name="Chen S."/>
            <person name="Sun C."/>
        </authorList>
    </citation>
    <scope>NUCLEOTIDE SEQUENCE [LARGE SCALE GENOMIC DNA]</scope>
</reference>
<protein>
    <submittedName>
        <fullName evidence="1">Uncharacterized protein</fullName>
    </submittedName>
</protein>
<accession>A0ACC0C8B9</accession>
<proteinExistence type="predicted"/>
<evidence type="ECO:0000313" key="2">
    <source>
        <dbReference type="Proteomes" id="UP001060085"/>
    </source>
</evidence>
<evidence type="ECO:0000313" key="1">
    <source>
        <dbReference type="EMBL" id="KAI5681044.1"/>
    </source>
</evidence>
<organism evidence="1 2">
    <name type="scientific">Catharanthus roseus</name>
    <name type="common">Madagascar periwinkle</name>
    <name type="synonym">Vinca rosea</name>
    <dbReference type="NCBI Taxonomy" id="4058"/>
    <lineage>
        <taxon>Eukaryota</taxon>
        <taxon>Viridiplantae</taxon>
        <taxon>Streptophyta</taxon>
        <taxon>Embryophyta</taxon>
        <taxon>Tracheophyta</taxon>
        <taxon>Spermatophyta</taxon>
        <taxon>Magnoliopsida</taxon>
        <taxon>eudicotyledons</taxon>
        <taxon>Gunneridae</taxon>
        <taxon>Pentapetalae</taxon>
        <taxon>asterids</taxon>
        <taxon>lamiids</taxon>
        <taxon>Gentianales</taxon>
        <taxon>Apocynaceae</taxon>
        <taxon>Rauvolfioideae</taxon>
        <taxon>Vinceae</taxon>
        <taxon>Catharanthinae</taxon>
        <taxon>Catharanthus</taxon>
    </lineage>
</organism>